<dbReference type="EMBL" id="GL732755">
    <property type="protein sequence ID" value="EFX65233.1"/>
    <property type="molecule type" value="Genomic_DNA"/>
</dbReference>
<dbReference type="Proteomes" id="UP000000305">
    <property type="component" value="Unassembled WGS sequence"/>
</dbReference>
<organism evidence="2 3">
    <name type="scientific">Daphnia pulex</name>
    <name type="common">Water flea</name>
    <dbReference type="NCBI Taxonomy" id="6669"/>
    <lineage>
        <taxon>Eukaryota</taxon>
        <taxon>Metazoa</taxon>
        <taxon>Ecdysozoa</taxon>
        <taxon>Arthropoda</taxon>
        <taxon>Crustacea</taxon>
        <taxon>Branchiopoda</taxon>
        <taxon>Diplostraca</taxon>
        <taxon>Cladocera</taxon>
        <taxon>Anomopoda</taxon>
        <taxon>Daphniidae</taxon>
        <taxon>Daphnia</taxon>
    </lineage>
</organism>
<evidence type="ECO:0000256" key="1">
    <source>
        <dbReference type="SAM" id="MobiDB-lite"/>
    </source>
</evidence>
<reference evidence="2 3" key="1">
    <citation type="journal article" date="2011" name="Science">
        <title>The ecoresponsive genome of Daphnia pulex.</title>
        <authorList>
            <person name="Colbourne J.K."/>
            <person name="Pfrender M.E."/>
            <person name="Gilbert D."/>
            <person name="Thomas W.K."/>
            <person name="Tucker A."/>
            <person name="Oakley T.H."/>
            <person name="Tokishita S."/>
            <person name="Aerts A."/>
            <person name="Arnold G.J."/>
            <person name="Basu M.K."/>
            <person name="Bauer D.J."/>
            <person name="Caceres C.E."/>
            <person name="Carmel L."/>
            <person name="Casola C."/>
            <person name="Choi J.H."/>
            <person name="Detter J.C."/>
            <person name="Dong Q."/>
            <person name="Dusheyko S."/>
            <person name="Eads B.D."/>
            <person name="Frohlich T."/>
            <person name="Geiler-Samerotte K.A."/>
            <person name="Gerlach D."/>
            <person name="Hatcher P."/>
            <person name="Jogdeo S."/>
            <person name="Krijgsveld J."/>
            <person name="Kriventseva E.V."/>
            <person name="Kultz D."/>
            <person name="Laforsch C."/>
            <person name="Lindquist E."/>
            <person name="Lopez J."/>
            <person name="Manak J.R."/>
            <person name="Muller J."/>
            <person name="Pangilinan J."/>
            <person name="Patwardhan R.P."/>
            <person name="Pitluck S."/>
            <person name="Pritham E.J."/>
            <person name="Rechtsteiner A."/>
            <person name="Rho M."/>
            <person name="Rogozin I.B."/>
            <person name="Sakarya O."/>
            <person name="Salamov A."/>
            <person name="Schaack S."/>
            <person name="Shapiro H."/>
            <person name="Shiga Y."/>
            <person name="Skalitzky C."/>
            <person name="Smith Z."/>
            <person name="Souvorov A."/>
            <person name="Sung W."/>
            <person name="Tang Z."/>
            <person name="Tsuchiya D."/>
            <person name="Tu H."/>
            <person name="Vos H."/>
            <person name="Wang M."/>
            <person name="Wolf Y.I."/>
            <person name="Yamagata H."/>
            <person name="Yamada T."/>
            <person name="Ye Y."/>
            <person name="Shaw J.R."/>
            <person name="Andrews J."/>
            <person name="Crease T.J."/>
            <person name="Tang H."/>
            <person name="Lucas S.M."/>
            <person name="Robertson H.M."/>
            <person name="Bork P."/>
            <person name="Koonin E.V."/>
            <person name="Zdobnov E.M."/>
            <person name="Grigoriev I.V."/>
            <person name="Lynch M."/>
            <person name="Boore J.L."/>
        </authorList>
    </citation>
    <scope>NUCLEOTIDE SEQUENCE [LARGE SCALE GENOMIC DNA]</scope>
</reference>
<proteinExistence type="predicted"/>
<keyword evidence="3" id="KW-1185">Reference proteome</keyword>
<dbReference type="AlphaFoldDB" id="E9HSQ5"/>
<dbReference type="PhylomeDB" id="E9HSQ5"/>
<evidence type="ECO:0000313" key="3">
    <source>
        <dbReference type="Proteomes" id="UP000000305"/>
    </source>
</evidence>
<name>E9HSQ5_DAPPU</name>
<feature type="region of interest" description="Disordered" evidence="1">
    <location>
        <begin position="1"/>
        <end position="53"/>
    </location>
</feature>
<dbReference type="PANTHER" id="PTHR15000">
    <property type="entry name" value="ERYTHROID DIFFERENTIATION-RELATED FACTOR 1"/>
    <property type="match status" value="1"/>
</dbReference>
<sequence>MCGSKTWAASSWSDEWEEPSTEDHFSASVDVAALSTPQQVQAEEENVRRNARPTVGDNWEQRCTFALQHAVEALEFLSNNRGKLKKPSEEEPSLATPLKPIPMPAISDIKTTSSRWCHWLIDVQGTTERVEATVLPTIDGEMPFGLQFESPLLWAYLEPPSLPLPGPPQSTSPQNLTNSTSLQSHALGLAGDVYFSMVQHWNEVTSQSQPVERNLIDDQLLQLLRNLQLGNVLDEIYFPYPTSLHEALQFSLEQYRLALASFVPLESGSASDVLSLA</sequence>
<accession>E9HSQ5</accession>
<dbReference type="HOGENOM" id="CLU_1005637_0_0_1"/>
<dbReference type="OrthoDB" id="419432at2759"/>
<dbReference type="KEGG" id="dpx:DAPPUDRAFT_333401"/>
<gene>
    <name evidence="2" type="ORF">DAPPUDRAFT_333401</name>
</gene>
<protein>
    <submittedName>
        <fullName evidence="2">Uncharacterized protein</fullName>
    </submittedName>
</protein>
<evidence type="ECO:0000313" key="2">
    <source>
        <dbReference type="EMBL" id="EFX65233.1"/>
    </source>
</evidence>
<dbReference type="InParanoid" id="E9HSQ5"/>
<dbReference type="PANTHER" id="PTHR15000:SF1">
    <property type="entry name" value="ERYTHROID DIFFERENTIATION-RELATED FACTOR 1"/>
    <property type="match status" value="1"/>
</dbReference>